<keyword evidence="3" id="KW-1185">Reference proteome</keyword>
<feature type="region of interest" description="Disordered" evidence="1">
    <location>
        <begin position="1"/>
        <end position="35"/>
    </location>
</feature>
<feature type="region of interest" description="Disordered" evidence="1">
    <location>
        <begin position="67"/>
        <end position="104"/>
    </location>
</feature>
<accession>A0AAD5VGV6</accession>
<feature type="compositionally biased region" description="Polar residues" evidence="1">
    <location>
        <begin position="87"/>
        <end position="104"/>
    </location>
</feature>
<proteinExistence type="predicted"/>
<dbReference type="CDD" id="cd00084">
    <property type="entry name" value="HMG-box_SF"/>
    <property type="match status" value="1"/>
</dbReference>
<dbReference type="EMBL" id="JANIEX010001837">
    <property type="protein sequence ID" value="KAJ3554011.1"/>
    <property type="molecule type" value="Genomic_DNA"/>
</dbReference>
<reference evidence="2" key="1">
    <citation type="submission" date="2022-07" db="EMBL/GenBank/DDBJ databases">
        <title>Genome Sequence of Leucocoprinus birnbaumii.</title>
        <authorList>
            <person name="Buettner E."/>
        </authorList>
    </citation>
    <scope>NUCLEOTIDE SEQUENCE</scope>
    <source>
        <strain evidence="2">VT141</strain>
    </source>
</reference>
<dbReference type="Proteomes" id="UP001213000">
    <property type="component" value="Unassembled WGS sequence"/>
</dbReference>
<comment type="caution">
    <text evidence="2">The sequence shown here is derived from an EMBL/GenBank/DDBJ whole genome shotgun (WGS) entry which is preliminary data.</text>
</comment>
<feature type="compositionally biased region" description="Basic and acidic residues" evidence="1">
    <location>
        <begin position="23"/>
        <end position="34"/>
    </location>
</feature>
<protein>
    <recommendedName>
        <fullName evidence="4">HMG box domain-containing protein</fullName>
    </recommendedName>
</protein>
<evidence type="ECO:0000313" key="3">
    <source>
        <dbReference type="Proteomes" id="UP001213000"/>
    </source>
</evidence>
<dbReference type="InterPro" id="IPR036910">
    <property type="entry name" value="HMG_box_dom_sf"/>
</dbReference>
<dbReference type="AlphaFoldDB" id="A0AAD5VGV6"/>
<evidence type="ECO:0008006" key="4">
    <source>
        <dbReference type="Google" id="ProtNLM"/>
    </source>
</evidence>
<dbReference type="Gene3D" id="1.10.30.10">
    <property type="entry name" value="High mobility group box domain"/>
    <property type="match status" value="1"/>
</dbReference>
<evidence type="ECO:0000313" key="2">
    <source>
        <dbReference type="EMBL" id="KAJ3554011.1"/>
    </source>
</evidence>
<evidence type="ECO:0000256" key="1">
    <source>
        <dbReference type="SAM" id="MobiDB-lite"/>
    </source>
</evidence>
<name>A0AAD5VGV6_9AGAR</name>
<sequence length="104" mass="11261">MPKATTTKSTKKSKQAVKATKPAADKTEKPKREPSAYNVFCKKHMKEWIAAHPGRAKEAMAHMALMWKDAPENPNRGKVSKTKHSKPASSASGTASSDPPSSDD</sequence>
<gene>
    <name evidence="2" type="ORF">NP233_g12514</name>
</gene>
<organism evidence="2 3">
    <name type="scientific">Leucocoprinus birnbaumii</name>
    <dbReference type="NCBI Taxonomy" id="56174"/>
    <lineage>
        <taxon>Eukaryota</taxon>
        <taxon>Fungi</taxon>
        <taxon>Dikarya</taxon>
        <taxon>Basidiomycota</taxon>
        <taxon>Agaricomycotina</taxon>
        <taxon>Agaricomycetes</taxon>
        <taxon>Agaricomycetidae</taxon>
        <taxon>Agaricales</taxon>
        <taxon>Agaricineae</taxon>
        <taxon>Agaricaceae</taxon>
        <taxon>Leucocoprinus</taxon>
    </lineage>
</organism>
<dbReference type="SUPFAM" id="SSF47095">
    <property type="entry name" value="HMG-box"/>
    <property type="match status" value="1"/>
</dbReference>